<feature type="transmembrane region" description="Helical" evidence="6">
    <location>
        <begin position="301"/>
        <end position="321"/>
    </location>
</feature>
<keyword evidence="4" id="KW-0496">Mitochondrion</keyword>
<dbReference type="AlphaFoldDB" id="A0AAD8SD88"/>
<evidence type="ECO:0000256" key="1">
    <source>
        <dbReference type="ARBA" id="ARBA00004225"/>
    </source>
</evidence>
<evidence type="ECO:0000313" key="8">
    <source>
        <dbReference type="Proteomes" id="UP001231189"/>
    </source>
</evidence>
<dbReference type="InterPro" id="IPR013946">
    <property type="entry name" value="NCA2-like"/>
</dbReference>
<dbReference type="PANTHER" id="PTHR28234:SF1">
    <property type="entry name" value="NUCLEAR CONTROL OF ATPASE PROTEIN 2"/>
    <property type="match status" value="1"/>
</dbReference>
<evidence type="ECO:0000256" key="6">
    <source>
        <dbReference type="SAM" id="Phobius"/>
    </source>
</evidence>
<feature type="transmembrane region" description="Helical" evidence="6">
    <location>
        <begin position="465"/>
        <end position="490"/>
    </location>
</feature>
<reference evidence="7" key="1">
    <citation type="submission" date="2023-07" db="EMBL/GenBank/DDBJ databases">
        <title>A chromosome-level genome assembly of Lolium multiflorum.</title>
        <authorList>
            <person name="Chen Y."/>
            <person name="Copetti D."/>
            <person name="Kolliker R."/>
            <person name="Studer B."/>
        </authorList>
    </citation>
    <scope>NUCLEOTIDE SEQUENCE</scope>
    <source>
        <strain evidence="7">02402/16</strain>
        <tissue evidence="7">Leaf</tissue>
    </source>
</reference>
<dbReference type="PANTHER" id="PTHR28234">
    <property type="entry name" value="NUCLEAR CONTROL OF ATPASE PROTEIN 2"/>
    <property type="match status" value="1"/>
</dbReference>
<dbReference type="Proteomes" id="UP001231189">
    <property type="component" value="Unassembled WGS sequence"/>
</dbReference>
<evidence type="ECO:0000256" key="3">
    <source>
        <dbReference type="ARBA" id="ARBA00022989"/>
    </source>
</evidence>
<evidence type="ECO:0000313" key="7">
    <source>
        <dbReference type="EMBL" id="KAK1650002.1"/>
    </source>
</evidence>
<keyword evidence="2 6" id="KW-0812">Transmembrane</keyword>
<dbReference type="GO" id="GO:0005741">
    <property type="term" value="C:mitochondrial outer membrane"/>
    <property type="evidence" value="ECO:0007669"/>
    <property type="project" value="TreeGrafter"/>
</dbReference>
<dbReference type="Pfam" id="PF08637">
    <property type="entry name" value="NCA2"/>
    <property type="match status" value="1"/>
</dbReference>
<organism evidence="7 8">
    <name type="scientific">Lolium multiflorum</name>
    <name type="common">Italian ryegrass</name>
    <name type="synonym">Lolium perenne subsp. multiflorum</name>
    <dbReference type="NCBI Taxonomy" id="4521"/>
    <lineage>
        <taxon>Eukaryota</taxon>
        <taxon>Viridiplantae</taxon>
        <taxon>Streptophyta</taxon>
        <taxon>Embryophyta</taxon>
        <taxon>Tracheophyta</taxon>
        <taxon>Spermatophyta</taxon>
        <taxon>Magnoliopsida</taxon>
        <taxon>Liliopsida</taxon>
        <taxon>Poales</taxon>
        <taxon>Poaceae</taxon>
        <taxon>BOP clade</taxon>
        <taxon>Pooideae</taxon>
        <taxon>Poodae</taxon>
        <taxon>Poeae</taxon>
        <taxon>Poeae Chloroplast Group 2 (Poeae type)</taxon>
        <taxon>Loliodinae</taxon>
        <taxon>Loliinae</taxon>
        <taxon>Lolium</taxon>
    </lineage>
</organism>
<accession>A0AAD8SD88</accession>
<evidence type="ECO:0000256" key="2">
    <source>
        <dbReference type="ARBA" id="ARBA00022692"/>
    </source>
</evidence>
<keyword evidence="3 6" id="KW-1133">Transmembrane helix</keyword>
<gene>
    <name evidence="7" type="ORF">QYE76_067807</name>
</gene>
<keyword evidence="8" id="KW-1185">Reference proteome</keyword>
<sequence length="600" mass="67915">MATSPPRSPNSGDPPQAGGLAVALAAAPARGWSSLVTRLPPLADSLLLAAVAGLLRRLYAGRKRRRRRPALPLPIFDDAGSSARIAGQMPKAFSILEDIVQHTMSNLHTIQKSLPYWKSRAEGSNSHKMYFMVFERGPRAFVEATCQTLTRLRSNESPSKYLVDSASDMVSTKLAVLTSMQHCLAVFLAEIYSEVDNRREGLTESSDKSLHTLFAILNTVFSKLEATIRNATEGQTLLFSPDGNSSQLIFERLPEVDVESPQWTEALSTDAIAMVYQNLQKLDSFVFSQLSRHKKPRSMTIYWLPYTCGAIGLSACSLWLLRHSSLMGSSDLDNWIQDAKESVVGFWDEHVERPVISIRDELFETFKRTDKRVMEKEEVQLTEETLHRMLVAFCEQTKFKPPQDASSQELLEIVMRRYEMESAHPIWNLFGGELAVAMLIQVQKLKLDLQEAMLELDQILKANEINFAILAALPAFGLSLLLLIVVRAWAMHDQGAEGRGRIARHQRWQLLIEVEERLEEFKECMTKEMEEEALCKYGLTLYTLDRLYKAVELHAKKTTEWSSVRQKMFKLAKPNVGVSDKLDVLQGLKWNYACLRPYLS</sequence>
<name>A0AAD8SD88_LOLMU</name>
<evidence type="ECO:0000256" key="4">
    <source>
        <dbReference type="ARBA" id="ARBA00023128"/>
    </source>
</evidence>
<comment type="subcellular location">
    <subcellularLocation>
        <location evidence="1">Mitochondrion membrane</location>
        <topology evidence="1">Multi-pass membrane protein</topology>
    </subcellularLocation>
</comment>
<evidence type="ECO:0000256" key="5">
    <source>
        <dbReference type="ARBA" id="ARBA00023136"/>
    </source>
</evidence>
<comment type="caution">
    <text evidence="7">The sequence shown here is derived from an EMBL/GenBank/DDBJ whole genome shotgun (WGS) entry which is preliminary data.</text>
</comment>
<protein>
    <submittedName>
        <fullName evidence="7">Uncharacterized protein</fullName>
    </submittedName>
</protein>
<proteinExistence type="predicted"/>
<dbReference type="EMBL" id="JAUUTY010000004">
    <property type="protein sequence ID" value="KAK1650002.1"/>
    <property type="molecule type" value="Genomic_DNA"/>
</dbReference>
<keyword evidence="5 6" id="KW-0472">Membrane</keyword>